<accession>A0ACC2G673</accession>
<sequence length="102" mass="10837">MSIVFPVTRPPLILSVIRESSSCQRWLQLLTVCPSGCPQANAEANGIMAAMLCTLKTHSAWARGLRVAPQTTSNTKRTRVAVAPVRCSRGAVSSNKDPSGAT</sequence>
<comment type="caution">
    <text evidence="1">The sequence shown here is derived from an EMBL/GenBank/DDBJ whole genome shotgun (WGS) entry which is preliminary data.</text>
</comment>
<name>A0ACC2G673_DALPE</name>
<evidence type="ECO:0000313" key="2">
    <source>
        <dbReference type="Proteomes" id="UP001157502"/>
    </source>
</evidence>
<dbReference type="EMBL" id="CM055744">
    <property type="protein sequence ID" value="KAJ7998960.1"/>
    <property type="molecule type" value="Genomic_DNA"/>
</dbReference>
<evidence type="ECO:0000313" key="1">
    <source>
        <dbReference type="EMBL" id="KAJ7998960.1"/>
    </source>
</evidence>
<reference evidence="1" key="1">
    <citation type="submission" date="2021-05" db="EMBL/GenBank/DDBJ databases">
        <authorList>
            <person name="Pan Q."/>
            <person name="Jouanno E."/>
            <person name="Zahm M."/>
            <person name="Klopp C."/>
            <person name="Cabau C."/>
            <person name="Louis A."/>
            <person name="Berthelot C."/>
            <person name="Parey E."/>
            <person name="Roest Crollius H."/>
            <person name="Montfort J."/>
            <person name="Robinson-Rechavi M."/>
            <person name="Bouchez O."/>
            <person name="Lampietro C."/>
            <person name="Lopez Roques C."/>
            <person name="Donnadieu C."/>
            <person name="Postlethwait J."/>
            <person name="Bobe J."/>
            <person name="Dillon D."/>
            <person name="Chandos A."/>
            <person name="von Hippel F."/>
            <person name="Guiguen Y."/>
        </authorList>
    </citation>
    <scope>NUCLEOTIDE SEQUENCE</scope>
    <source>
        <strain evidence="1">YG-Jan2019</strain>
    </source>
</reference>
<protein>
    <submittedName>
        <fullName evidence="1">Uncharacterized protein</fullName>
    </submittedName>
</protein>
<proteinExistence type="predicted"/>
<organism evidence="1 2">
    <name type="scientific">Dallia pectoralis</name>
    <name type="common">Alaska blackfish</name>
    <dbReference type="NCBI Taxonomy" id="75939"/>
    <lineage>
        <taxon>Eukaryota</taxon>
        <taxon>Metazoa</taxon>
        <taxon>Chordata</taxon>
        <taxon>Craniata</taxon>
        <taxon>Vertebrata</taxon>
        <taxon>Euteleostomi</taxon>
        <taxon>Actinopterygii</taxon>
        <taxon>Neopterygii</taxon>
        <taxon>Teleostei</taxon>
        <taxon>Protacanthopterygii</taxon>
        <taxon>Esociformes</taxon>
        <taxon>Umbridae</taxon>
        <taxon>Dallia</taxon>
    </lineage>
</organism>
<gene>
    <name evidence="1" type="ORF">DPEC_G00210410</name>
</gene>
<keyword evidence="2" id="KW-1185">Reference proteome</keyword>
<dbReference type="Proteomes" id="UP001157502">
    <property type="component" value="Chromosome 17"/>
</dbReference>